<dbReference type="Proteomes" id="UP000518605">
    <property type="component" value="Unassembled WGS sequence"/>
</dbReference>
<protein>
    <recommendedName>
        <fullName evidence="3">XRE family transcriptional regulator</fullName>
    </recommendedName>
</protein>
<evidence type="ECO:0000313" key="1">
    <source>
        <dbReference type="EMBL" id="MBB3154481.1"/>
    </source>
</evidence>
<dbReference type="RefSeq" id="WP_183567986.1">
    <property type="nucleotide sequence ID" value="NZ_CBCSLB010000025.1"/>
</dbReference>
<name>A0A7W5GC49_9BACL</name>
<keyword evidence="2" id="KW-1185">Reference proteome</keyword>
<proteinExistence type="predicted"/>
<accession>A0A7W5GC49</accession>
<evidence type="ECO:0008006" key="3">
    <source>
        <dbReference type="Google" id="ProtNLM"/>
    </source>
</evidence>
<gene>
    <name evidence="1" type="ORF">FHS16_004563</name>
</gene>
<comment type="caution">
    <text evidence="1">The sequence shown here is derived from an EMBL/GenBank/DDBJ whole genome shotgun (WGS) entry which is preliminary data.</text>
</comment>
<dbReference type="EMBL" id="JACHXW010000016">
    <property type="protein sequence ID" value="MBB3154481.1"/>
    <property type="molecule type" value="Genomic_DNA"/>
</dbReference>
<reference evidence="1 2" key="1">
    <citation type="submission" date="2020-08" db="EMBL/GenBank/DDBJ databases">
        <title>Genomic Encyclopedia of Type Strains, Phase III (KMG-III): the genomes of soil and plant-associated and newly described type strains.</title>
        <authorList>
            <person name="Whitman W."/>
        </authorList>
    </citation>
    <scope>NUCLEOTIDE SEQUENCE [LARGE SCALE GENOMIC DNA]</scope>
    <source>
        <strain evidence="1 2">CECT 8234</strain>
    </source>
</reference>
<evidence type="ECO:0000313" key="2">
    <source>
        <dbReference type="Proteomes" id="UP000518605"/>
    </source>
</evidence>
<organism evidence="1 2">
    <name type="scientific">Paenibacillus endophyticus</name>
    <dbReference type="NCBI Taxonomy" id="1294268"/>
    <lineage>
        <taxon>Bacteria</taxon>
        <taxon>Bacillati</taxon>
        <taxon>Bacillota</taxon>
        <taxon>Bacilli</taxon>
        <taxon>Bacillales</taxon>
        <taxon>Paenibacillaceae</taxon>
        <taxon>Paenibacillus</taxon>
    </lineage>
</organism>
<dbReference type="AlphaFoldDB" id="A0A7W5GC49"/>
<sequence length="62" mass="7194">MNDNELRSALLSFQKRFGTPIIFIAKKCGVSREHLSKWINIESYLISNELKIKIKTVIKSEL</sequence>